<proteinExistence type="predicted"/>
<dbReference type="PROSITE" id="PS01009">
    <property type="entry name" value="CRISP_1"/>
    <property type="match status" value="1"/>
</dbReference>
<dbReference type="STRING" id="283909.R7TX28"/>
<dbReference type="InterPro" id="IPR002413">
    <property type="entry name" value="V5_allergen-like"/>
</dbReference>
<dbReference type="AlphaFoldDB" id="R7TX28"/>
<dbReference type="FunCoup" id="R7TX28">
    <property type="interactions" value="145"/>
</dbReference>
<dbReference type="InterPro" id="IPR018244">
    <property type="entry name" value="Allrgn_V5/Tpx1_CS"/>
</dbReference>
<accession>R7TX28</accession>
<evidence type="ECO:0000259" key="1">
    <source>
        <dbReference type="SMART" id="SM00198"/>
    </source>
</evidence>
<name>R7TX28_CAPTE</name>
<dbReference type="InterPro" id="IPR001283">
    <property type="entry name" value="CRISP-related"/>
</dbReference>
<dbReference type="OMA" id="QNPGWPD"/>
<dbReference type="HOGENOM" id="CLU_866679_0_0_1"/>
<reference evidence="4" key="1">
    <citation type="submission" date="2012-12" db="EMBL/GenBank/DDBJ databases">
        <authorList>
            <person name="Hellsten U."/>
            <person name="Grimwood J."/>
            <person name="Chapman J.A."/>
            <person name="Shapiro H."/>
            <person name="Aerts A."/>
            <person name="Otillar R.P."/>
            <person name="Terry A.Y."/>
            <person name="Boore J.L."/>
            <person name="Simakov O."/>
            <person name="Marletaz F."/>
            <person name="Cho S.-J."/>
            <person name="Edsinger-Gonzales E."/>
            <person name="Havlak P."/>
            <person name="Kuo D.-H."/>
            <person name="Larsson T."/>
            <person name="Lv J."/>
            <person name="Arendt D."/>
            <person name="Savage R."/>
            <person name="Osoegawa K."/>
            <person name="de Jong P."/>
            <person name="Lindberg D.R."/>
            <person name="Seaver E.C."/>
            <person name="Weisblat D.A."/>
            <person name="Putnam N.H."/>
            <person name="Grigoriev I.V."/>
            <person name="Rokhsar D.S."/>
        </authorList>
    </citation>
    <scope>NUCLEOTIDE SEQUENCE</scope>
    <source>
        <strain evidence="4">I ESC-2004</strain>
    </source>
</reference>
<dbReference type="PRINTS" id="PR00838">
    <property type="entry name" value="V5ALLERGEN"/>
</dbReference>
<organism evidence="2">
    <name type="scientific">Capitella teleta</name>
    <name type="common">Polychaete worm</name>
    <dbReference type="NCBI Taxonomy" id="283909"/>
    <lineage>
        <taxon>Eukaryota</taxon>
        <taxon>Metazoa</taxon>
        <taxon>Spiralia</taxon>
        <taxon>Lophotrochozoa</taxon>
        <taxon>Annelida</taxon>
        <taxon>Polychaeta</taxon>
        <taxon>Sedentaria</taxon>
        <taxon>Scolecida</taxon>
        <taxon>Capitellidae</taxon>
        <taxon>Capitella</taxon>
    </lineage>
</organism>
<reference evidence="2 4" key="2">
    <citation type="journal article" date="2013" name="Nature">
        <title>Insights into bilaterian evolution from three spiralian genomes.</title>
        <authorList>
            <person name="Simakov O."/>
            <person name="Marletaz F."/>
            <person name="Cho S.J."/>
            <person name="Edsinger-Gonzales E."/>
            <person name="Havlak P."/>
            <person name="Hellsten U."/>
            <person name="Kuo D.H."/>
            <person name="Larsson T."/>
            <person name="Lv J."/>
            <person name="Arendt D."/>
            <person name="Savage R."/>
            <person name="Osoegawa K."/>
            <person name="de Jong P."/>
            <person name="Grimwood J."/>
            <person name="Chapman J.A."/>
            <person name="Shapiro H."/>
            <person name="Aerts A."/>
            <person name="Otillar R.P."/>
            <person name="Terry A.Y."/>
            <person name="Boore J.L."/>
            <person name="Grigoriev I.V."/>
            <person name="Lindberg D.R."/>
            <person name="Seaver E.C."/>
            <person name="Weisblat D.A."/>
            <person name="Putnam N.H."/>
            <person name="Rokhsar D.S."/>
        </authorList>
    </citation>
    <scope>NUCLEOTIDE SEQUENCE</scope>
    <source>
        <strain evidence="2 4">I ESC-2004</strain>
    </source>
</reference>
<dbReference type="EMBL" id="AMQN01011577">
    <property type="status" value="NOT_ANNOTATED_CDS"/>
    <property type="molecule type" value="Genomic_DNA"/>
</dbReference>
<dbReference type="EMBL" id="KB308952">
    <property type="protein sequence ID" value="ELT95996.1"/>
    <property type="molecule type" value="Genomic_DNA"/>
</dbReference>
<dbReference type="Gene3D" id="3.40.33.10">
    <property type="entry name" value="CAP"/>
    <property type="match status" value="1"/>
</dbReference>
<dbReference type="OrthoDB" id="43654at2759"/>
<dbReference type="InterPro" id="IPR035940">
    <property type="entry name" value="CAP_sf"/>
</dbReference>
<dbReference type="SMART" id="SM00198">
    <property type="entry name" value="SCP"/>
    <property type="match status" value="1"/>
</dbReference>
<evidence type="ECO:0000313" key="2">
    <source>
        <dbReference type="EMBL" id="ELT95996.1"/>
    </source>
</evidence>
<dbReference type="Proteomes" id="UP000014760">
    <property type="component" value="Unassembled WGS sequence"/>
</dbReference>
<gene>
    <name evidence="2" type="ORF">CAPTEDRAFT_223246</name>
</gene>
<evidence type="ECO:0000313" key="3">
    <source>
        <dbReference type="EnsemblMetazoa" id="CapteP223246"/>
    </source>
</evidence>
<dbReference type="GO" id="GO:0005576">
    <property type="term" value="C:extracellular region"/>
    <property type="evidence" value="ECO:0007669"/>
    <property type="project" value="InterPro"/>
</dbReference>
<dbReference type="PRINTS" id="PR00837">
    <property type="entry name" value="V5TPXLIKE"/>
</dbReference>
<reference evidence="3" key="3">
    <citation type="submission" date="2015-06" db="UniProtKB">
        <authorList>
            <consortium name="EnsemblMetazoa"/>
        </authorList>
    </citation>
    <scope>IDENTIFICATION</scope>
</reference>
<dbReference type="PANTHER" id="PTHR10334">
    <property type="entry name" value="CYSTEINE-RICH SECRETORY PROTEIN-RELATED"/>
    <property type="match status" value="1"/>
</dbReference>
<keyword evidence="4" id="KW-1185">Reference proteome</keyword>
<sequence length="321" mass="36290">MTRLLFSIATINFDVKKARLIWNTWLIWNNELTAMAEEWAKTCYWGHGQPLRDDPPFENIGQNLYAFNGTFDPLVGIQAFYDEKPYYDYETGDCSLPPCGHYTQVVWSTSKYVGCAYSYCPRMQPIDLINANYLVCNYGPAGNWNGQKPFKKGEACTKCSSGEGWCVDGLCVELDDPIDTEFECHAKCENCGERIYEKEKTCRCQCKRGWTGPDCSDACEDRHENCGANPGWPYYWCDRDYVRDNCPVLCGLCEAGTSECKQTTTPSTETQATTTKIQATTNAKISTQKVRPELVLGVSIINFLIVSWSDISVHSPLRVNN</sequence>
<dbReference type="EnsemblMetazoa" id="CapteT223246">
    <property type="protein sequence ID" value="CapteP223246"/>
    <property type="gene ID" value="CapteG223246"/>
</dbReference>
<dbReference type="SUPFAM" id="SSF55797">
    <property type="entry name" value="PR-1-like"/>
    <property type="match status" value="1"/>
</dbReference>
<feature type="domain" description="SCP" evidence="1">
    <location>
        <begin position="9"/>
        <end position="146"/>
    </location>
</feature>
<dbReference type="PROSITE" id="PS01010">
    <property type="entry name" value="CRISP_2"/>
    <property type="match status" value="1"/>
</dbReference>
<dbReference type="InterPro" id="IPR014044">
    <property type="entry name" value="CAP_dom"/>
</dbReference>
<protein>
    <recommendedName>
        <fullName evidence="1">SCP domain-containing protein</fullName>
    </recommendedName>
</protein>
<dbReference type="Pfam" id="PF00188">
    <property type="entry name" value="CAP"/>
    <property type="match status" value="1"/>
</dbReference>
<evidence type="ECO:0000313" key="4">
    <source>
        <dbReference type="Proteomes" id="UP000014760"/>
    </source>
</evidence>